<gene>
    <name evidence="2" type="ORF">PC9H_010640</name>
</gene>
<evidence type="ECO:0000256" key="1">
    <source>
        <dbReference type="SAM" id="MobiDB-lite"/>
    </source>
</evidence>
<feature type="compositionally biased region" description="Polar residues" evidence="1">
    <location>
        <begin position="1"/>
        <end position="13"/>
    </location>
</feature>
<name>A0A8H6ZN60_PLEOS</name>
<dbReference type="RefSeq" id="XP_036627516.1">
    <property type="nucleotide sequence ID" value="XM_036780133.1"/>
</dbReference>
<dbReference type="AlphaFoldDB" id="A0A8H6ZN60"/>
<evidence type="ECO:0000313" key="2">
    <source>
        <dbReference type="EMBL" id="KAF7422484.1"/>
    </source>
</evidence>
<dbReference type="EMBL" id="JACETU010000008">
    <property type="protein sequence ID" value="KAF7422484.1"/>
    <property type="molecule type" value="Genomic_DNA"/>
</dbReference>
<proteinExistence type="predicted"/>
<reference evidence="2" key="1">
    <citation type="submission" date="2019-07" db="EMBL/GenBank/DDBJ databases">
        <authorList>
            <person name="Palmer J.M."/>
        </authorList>
    </citation>
    <scope>NUCLEOTIDE SEQUENCE</scope>
    <source>
        <strain evidence="2">PC9</strain>
    </source>
</reference>
<keyword evidence="3" id="KW-1185">Reference proteome</keyword>
<comment type="caution">
    <text evidence="2">The sequence shown here is derived from an EMBL/GenBank/DDBJ whole genome shotgun (WGS) entry which is preliminary data.</text>
</comment>
<sequence length="245" mass="26752">MFSLSAADNSAQSDWPRWSLPATDPDSPNSGAGPPYQSAAINVNGHAHNRLPSDYPNVPLFGSNFYQARAPQPTNPGICNSGIPSEASEADRGASYGPIFPITKQTVVFLRNLEIVVAHSLYYDQDTEARVISIRDPSAFSIENNELSSTQGPVVRPVVASQATIDAAKKKRRGQAPFACPHCPNSFTTKKNRNWRKETSAVTKSQRSIAMPCKFNQNEPDSLEAVTFSIIYTPIDHSMVCLHSM</sequence>
<evidence type="ECO:0000313" key="3">
    <source>
        <dbReference type="Proteomes" id="UP000623687"/>
    </source>
</evidence>
<accession>A0A8H6ZN60</accession>
<organism evidence="2 3">
    <name type="scientific">Pleurotus ostreatus</name>
    <name type="common">Oyster mushroom</name>
    <name type="synonym">White-rot fungus</name>
    <dbReference type="NCBI Taxonomy" id="5322"/>
    <lineage>
        <taxon>Eukaryota</taxon>
        <taxon>Fungi</taxon>
        <taxon>Dikarya</taxon>
        <taxon>Basidiomycota</taxon>
        <taxon>Agaricomycotina</taxon>
        <taxon>Agaricomycetes</taxon>
        <taxon>Agaricomycetidae</taxon>
        <taxon>Agaricales</taxon>
        <taxon>Pleurotineae</taxon>
        <taxon>Pleurotaceae</taxon>
        <taxon>Pleurotus</taxon>
    </lineage>
</organism>
<protein>
    <submittedName>
        <fullName evidence="2">Uncharacterized protein</fullName>
    </submittedName>
</protein>
<feature type="region of interest" description="Disordered" evidence="1">
    <location>
        <begin position="1"/>
        <end position="39"/>
    </location>
</feature>
<dbReference type="VEuPathDB" id="FungiDB:PC9H_010640"/>
<dbReference type="OrthoDB" id="10526788at2759"/>
<dbReference type="GeneID" id="59380458"/>
<dbReference type="Proteomes" id="UP000623687">
    <property type="component" value="Unassembled WGS sequence"/>
</dbReference>